<feature type="region of interest" description="Disordered" evidence="1">
    <location>
        <begin position="1"/>
        <end position="26"/>
    </location>
</feature>
<reference evidence="2 3" key="1">
    <citation type="submission" date="2018-09" db="EMBL/GenBank/DDBJ databases">
        <title>Genomic investigation of the strawberry pathogen Phytophthora fragariae indicates pathogenicity is determined by transcriptional variation in three key races.</title>
        <authorList>
            <person name="Adams T.M."/>
            <person name="Armitage A.D."/>
            <person name="Sobczyk M.K."/>
            <person name="Bates H.J."/>
            <person name="Dunwell J.M."/>
            <person name="Nellist C.F."/>
            <person name="Harrison R.J."/>
        </authorList>
    </citation>
    <scope>NUCLEOTIDE SEQUENCE [LARGE SCALE GENOMIC DNA]</scope>
    <source>
        <strain evidence="2 3">SCRP249</strain>
    </source>
</reference>
<dbReference type="Proteomes" id="UP000429607">
    <property type="component" value="Unassembled WGS sequence"/>
</dbReference>
<evidence type="ECO:0000313" key="3">
    <source>
        <dbReference type="Proteomes" id="UP000429607"/>
    </source>
</evidence>
<dbReference type="AlphaFoldDB" id="A0A6A3HFW3"/>
<sequence length="454" mass="50924">MNTGTSFFDSDVSMTRGSGTEGSMQYRDSEDMDFDDAINAFLNEYSPVEVLNGQDGMCDLLNAKDESFGDSLSSIHCQLEETDNSNSDRGDEEFLPRGRSRKRVKTKHLPRKAEIASLRAEAESLQAKLLPLQYKFAKTEASMKESMAGPVFSQSQQIWRRVALTQFDRRRKAEAENASLREMVALQVLEAKNLRRVLKRRTRIEMLEDTLGLKGMTGLLTQNPLTDSRIFQKLEQAADALFCRIDSLFAMKNMDALPFTGHSREANLDKINGAYYEVCQKRLVPFSIQETDRAVWRCLGSLGLTNMQDVGGPGVRFNCHSDPMEADDNTLQTTFSVVISGVEKLVGTYNQKVVRRYKDNERVVFICRVLSEPRFQSGQSGVSATTTTHIILEAPEESATDLTEMKIYFGAERDVSTTEKDTTAPWAIAAWDELVPRFAGDVETILLESNTDGC</sequence>
<evidence type="ECO:0008006" key="4">
    <source>
        <dbReference type="Google" id="ProtNLM"/>
    </source>
</evidence>
<gene>
    <name evidence="2" type="ORF">PR001_g27896</name>
</gene>
<feature type="compositionally biased region" description="Basic and acidic residues" evidence="1">
    <location>
        <begin position="86"/>
        <end position="96"/>
    </location>
</feature>
<accession>A0A6A3HFW3</accession>
<feature type="region of interest" description="Disordered" evidence="1">
    <location>
        <begin position="81"/>
        <end position="102"/>
    </location>
</feature>
<dbReference type="PANTHER" id="PTHR35796">
    <property type="entry name" value="HYPOTHETICAL CYTOSOLIC PROTEIN"/>
    <property type="match status" value="1"/>
</dbReference>
<dbReference type="PANTHER" id="PTHR35796:SF3">
    <property type="entry name" value="BHLH DOMAIN-CONTAINING PROTEIN"/>
    <property type="match status" value="1"/>
</dbReference>
<organism evidence="2 3">
    <name type="scientific">Phytophthora rubi</name>
    <dbReference type="NCBI Taxonomy" id="129364"/>
    <lineage>
        <taxon>Eukaryota</taxon>
        <taxon>Sar</taxon>
        <taxon>Stramenopiles</taxon>
        <taxon>Oomycota</taxon>
        <taxon>Peronosporomycetes</taxon>
        <taxon>Peronosporales</taxon>
        <taxon>Peronosporaceae</taxon>
        <taxon>Phytophthora</taxon>
    </lineage>
</organism>
<proteinExistence type="predicted"/>
<evidence type="ECO:0000313" key="2">
    <source>
        <dbReference type="EMBL" id="KAE8968097.1"/>
    </source>
</evidence>
<name>A0A6A3HFW3_9STRA</name>
<feature type="compositionally biased region" description="Polar residues" evidence="1">
    <location>
        <begin position="1"/>
        <end position="23"/>
    </location>
</feature>
<dbReference type="EMBL" id="QXFV01004730">
    <property type="protein sequence ID" value="KAE8968097.1"/>
    <property type="molecule type" value="Genomic_DNA"/>
</dbReference>
<comment type="caution">
    <text evidence="2">The sequence shown here is derived from an EMBL/GenBank/DDBJ whole genome shotgun (WGS) entry which is preliminary data.</text>
</comment>
<protein>
    <recommendedName>
        <fullName evidence="4">M96 mating-specific protein family</fullName>
    </recommendedName>
</protein>
<evidence type="ECO:0000256" key="1">
    <source>
        <dbReference type="SAM" id="MobiDB-lite"/>
    </source>
</evidence>